<keyword evidence="3" id="KW-0847">Vitamin C</keyword>
<keyword evidence="5 10" id="KW-0560">Oxidoreductase</keyword>
<evidence type="ECO:0000256" key="6">
    <source>
        <dbReference type="ARBA" id="ARBA00023004"/>
    </source>
</evidence>
<sequence>MKCVVYIIEDQTRLLTLDINKAWKFNVDYFPIINMRNRKLDSKTIQKKSQTKNSQLKNEKKIQNDFRRDSTPVFTIIIIILFLSILFGALYVFQSMSVSDESNETNFVTDPSKMQKRADKQSDTLADKTPKSEKQTETIPDNTQSIDKSFSTDNVPKHDNPKRVSTPEKVKPQVKQGIDPKIEEEMKRFKSTLQTGMSPKKIFADGRRLPPVELLPQKPNNSSVKVYLYDEFLSVEECDGLMKAHNRHVTEISKKDPIVCFDTVSTLRQHLKASGVNRKVSPNDFMPGTTCLDKAFSSEFKDYIHSNWSYSTAFYRGESRFSNVFEYRVKEATALKPENGGKFQITSYPLNVGYKLHTDCIEDNKDKRDRFATILVYLQDVEEGGETQFPELGIWVKPRKGRALVWNNMNEKGKCEHLSIHQAAKVTKGHKFILQRWYYYTSFYSLGKRPPEPHIPIMESGTPRVSCDEYAHGSCRWYDEWNYDHIIEYQKQKITLI</sequence>
<evidence type="ECO:0000256" key="7">
    <source>
        <dbReference type="SAM" id="MobiDB-lite"/>
    </source>
</evidence>
<evidence type="ECO:0000313" key="10">
    <source>
        <dbReference type="EMBL" id="CAC5362741.1"/>
    </source>
</evidence>
<dbReference type="GO" id="GO:0005506">
    <property type="term" value="F:iron ion binding"/>
    <property type="evidence" value="ECO:0007669"/>
    <property type="project" value="InterPro"/>
</dbReference>
<dbReference type="GO" id="GO:0005783">
    <property type="term" value="C:endoplasmic reticulum"/>
    <property type="evidence" value="ECO:0007669"/>
    <property type="project" value="TreeGrafter"/>
</dbReference>
<comment type="cofactor">
    <cofactor evidence="1">
        <name>L-ascorbate</name>
        <dbReference type="ChEBI" id="CHEBI:38290"/>
    </cofactor>
</comment>
<reference evidence="10 11" key="1">
    <citation type="submission" date="2020-06" db="EMBL/GenBank/DDBJ databases">
        <authorList>
            <person name="Li R."/>
            <person name="Bekaert M."/>
        </authorList>
    </citation>
    <scope>NUCLEOTIDE SEQUENCE [LARGE SCALE GENOMIC DNA]</scope>
    <source>
        <strain evidence="11">wild</strain>
    </source>
</reference>
<dbReference type="GO" id="GO:0031418">
    <property type="term" value="F:L-ascorbic acid binding"/>
    <property type="evidence" value="ECO:0007669"/>
    <property type="project" value="UniProtKB-KW"/>
</dbReference>
<keyword evidence="8" id="KW-1133">Transmembrane helix</keyword>
<dbReference type="OrthoDB" id="420380at2759"/>
<dbReference type="PROSITE" id="PS51471">
    <property type="entry name" value="FE2OG_OXY"/>
    <property type="match status" value="1"/>
</dbReference>
<dbReference type="SMART" id="SM00702">
    <property type="entry name" value="P4Hc"/>
    <property type="match status" value="1"/>
</dbReference>
<dbReference type="PANTHER" id="PTHR10869:SF180">
    <property type="entry name" value="FE2OG DIOXYGENASE DOMAIN-CONTAINING PROTEIN"/>
    <property type="match status" value="1"/>
</dbReference>
<feature type="transmembrane region" description="Helical" evidence="8">
    <location>
        <begin position="73"/>
        <end position="93"/>
    </location>
</feature>
<feature type="compositionally biased region" description="Basic and acidic residues" evidence="7">
    <location>
        <begin position="116"/>
        <end position="136"/>
    </location>
</feature>
<keyword evidence="11" id="KW-1185">Reference proteome</keyword>
<evidence type="ECO:0000256" key="5">
    <source>
        <dbReference type="ARBA" id="ARBA00023002"/>
    </source>
</evidence>
<accession>A0A6J8A884</accession>
<evidence type="ECO:0000256" key="1">
    <source>
        <dbReference type="ARBA" id="ARBA00001961"/>
    </source>
</evidence>
<keyword evidence="2" id="KW-0479">Metal-binding</keyword>
<feature type="compositionally biased region" description="Basic and acidic residues" evidence="7">
    <location>
        <begin position="155"/>
        <end position="171"/>
    </location>
</feature>
<dbReference type="PANTHER" id="PTHR10869">
    <property type="entry name" value="PROLYL 4-HYDROXYLASE ALPHA SUBUNIT"/>
    <property type="match status" value="1"/>
</dbReference>
<name>A0A6J8A884_MYTCO</name>
<proteinExistence type="predicted"/>
<dbReference type="Pfam" id="PF13640">
    <property type="entry name" value="2OG-FeII_Oxy_3"/>
    <property type="match status" value="1"/>
</dbReference>
<dbReference type="GO" id="GO:0004656">
    <property type="term" value="F:procollagen-proline 4-dioxygenase activity"/>
    <property type="evidence" value="ECO:0007669"/>
    <property type="project" value="UniProtKB-EC"/>
</dbReference>
<dbReference type="InterPro" id="IPR006620">
    <property type="entry name" value="Pro_4_hyd_alph"/>
</dbReference>
<feature type="compositionally biased region" description="Polar residues" evidence="7">
    <location>
        <begin position="137"/>
        <end position="154"/>
    </location>
</feature>
<keyword evidence="6" id="KW-0408">Iron</keyword>
<dbReference type="InterPro" id="IPR005123">
    <property type="entry name" value="Oxoglu/Fe-dep_dioxygenase_dom"/>
</dbReference>
<evidence type="ECO:0000256" key="4">
    <source>
        <dbReference type="ARBA" id="ARBA00022964"/>
    </source>
</evidence>
<dbReference type="EMBL" id="CACVKT020000754">
    <property type="protein sequence ID" value="CAC5362741.1"/>
    <property type="molecule type" value="Genomic_DNA"/>
</dbReference>
<dbReference type="InterPro" id="IPR045054">
    <property type="entry name" value="P4HA-like"/>
</dbReference>
<evidence type="ECO:0000256" key="2">
    <source>
        <dbReference type="ARBA" id="ARBA00022723"/>
    </source>
</evidence>
<keyword evidence="4" id="KW-0223">Dioxygenase</keyword>
<organism evidence="10 11">
    <name type="scientific">Mytilus coruscus</name>
    <name type="common">Sea mussel</name>
    <dbReference type="NCBI Taxonomy" id="42192"/>
    <lineage>
        <taxon>Eukaryota</taxon>
        <taxon>Metazoa</taxon>
        <taxon>Spiralia</taxon>
        <taxon>Lophotrochozoa</taxon>
        <taxon>Mollusca</taxon>
        <taxon>Bivalvia</taxon>
        <taxon>Autobranchia</taxon>
        <taxon>Pteriomorphia</taxon>
        <taxon>Mytilida</taxon>
        <taxon>Mytiloidea</taxon>
        <taxon>Mytilidae</taxon>
        <taxon>Mytilinae</taxon>
        <taxon>Mytilus</taxon>
    </lineage>
</organism>
<dbReference type="Proteomes" id="UP000507470">
    <property type="component" value="Unassembled WGS sequence"/>
</dbReference>
<feature type="domain" description="Fe2OG dioxygenase" evidence="9">
    <location>
        <begin position="337"/>
        <end position="440"/>
    </location>
</feature>
<keyword evidence="8" id="KW-0812">Transmembrane</keyword>
<dbReference type="Gene3D" id="2.60.120.620">
    <property type="entry name" value="q2cbj1_9rhob like domain"/>
    <property type="match status" value="1"/>
</dbReference>
<dbReference type="AlphaFoldDB" id="A0A6J8A884"/>
<dbReference type="EC" id="1.14.11.2" evidence="10"/>
<evidence type="ECO:0000259" key="9">
    <source>
        <dbReference type="PROSITE" id="PS51471"/>
    </source>
</evidence>
<dbReference type="FunFam" id="2.60.120.620:FF:000054">
    <property type="entry name" value="Prolyl 4-hydroxylase subunit alpha-1"/>
    <property type="match status" value="1"/>
</dbReference>
<feature type="region of interest" description="Disordered" evidence="7">
    <location>
        <begin position="102"/>
        <end position="175"/>
    </location>
</feature>
<protein>
    <submittedName>
        <fullName evidence="10">P4HA</fullName>
        <ecNumber evidence="10">1.14.11.2</ecNumber>
    </submittedName>
</protein>
<dbReference type="InterPro" id="IPR044862">
    <property type="entry name" value="Pro_4_hyd_alph_FE2OG_OXY"/>
</dbReference>
<evidence type="ECO:0000256" key="8">
    <source>
        <dbReference type="SAM" id="Phobius"/>
    </source>
</evidence>
<evidence type="ECO:0000313" key="11">
    <source>
        <dbReference type="Proteomes" id="UP000507470"/>
    </source>
</evidence>
<gene>
    <name evidence="10" type="ORF">MCOR_4412</name>
</gene>
<keyword evidence="8" id="KW-0472">Membrane</keyword>
<evidence type="ECO:0000256" key="3">
    <source>
        <dbReference type="ARBA" id="ARBA00022896"/>
    </source>
</evidence>